<keyword evidence="5" id="KW-1185">Reference proteome</keyword>
<dbReference type="Proteomes" id="UP000253850">
    <property type="component" value="Chromosome"/>
</dbReference>
<reference evidence="3 5" key="1">
    <citation type="submission" date="2017-10" db="EMBL/GenBank/DDBJ databases">
        <title>Genomics of the genus Arcobacter.</title>
        <authorList>
            <person name="Perez-Cataluna A."/>
            <person name="Figueras M.J."/>
        </authorList>
    </citation>
    <scope>NUCLEOTIDE SEQUENCE [LARGE SCALE GENOMIC DNA]</scope>
    <source>
        <strain evidence="3 5">CECT 7835</strain>
    </source>
</reference>
<evidence type="ECO:0000313" key="2">
    <source>
        <dbReference type="EMBL" id="AXH11231.1"/>
    </source>
</evidence>
<dbReference type="KEGG" id="hbv:ABIV_0192"/>
<accession>A0AAX2A8X7</accession>
<dbReference type="EMBL" id="PDKM01000005">
    <property type="protein sequence ID" value="RXK09503.1"/>
    <property type="molecule type" value="Genomic_DNA"/>
</dbReference>
<dbReference type="Proteomes" id="UP000289193">
    <property type="component" value="Unassembled WGS sequence"/>
</dbReference>
<evidence type="ECO:0000313" key="5">
    <source>
        <dbReference type="Proteomes" id="UP000289193"/>
    </source>
</evidence>
<name>A0AAX2A8X7_9BACT</name>
<dbReference type="EMBL" id="CP031217">
    <property type="protein sequence ID" value="AXH11231.1"/>
    <property type="molecule type" value="Genomic_DNA"/>
</dbReference>
<feature type="transmembrane region" description="Helical" evidence="1">
    <location>
        <begin position="46"/>
        <end position="66"/>
    </location>
</feature>
<proteinExistence type="predicted"/>
<feature type="transmembrane region" description="Helical" evidence="1">
    <location>
        <begin position="7"/>
        <end position="26"/>
    </location>
</feature>
<protein>
    <submittedName>
        <fullName evidence="2">Membrane protein</fullName>
    </submittedName>
</protein>
<gene>
    <name evidence="2" type="ORF">ABIV_0192</name>
    <name evidence="3" type="ORF">CRV05_09330</name>
</gene>
<reference evidence="2 4" key="2">
    <citation type="submission" date="2018-07" db="EMBL/GenBank/DDBJ databases">
        <title>Complete genome of the Arcobacter bivalviorum type strain LMG 26154.</title>
        <authorList>
            <person name="Miller W.G."/>
            <person name="Yee E."/>
            <person name="Bono J.L."/>
        </authorList>
    </citation>
    <scope>NUCLEOTIDE SEQUENCE [LARGE SCALE GENOMIC DNA]</scope>
    <source>
        <strain evidence="2 4">LMG 26154</strain>
    </source>
</reference>
<keyword evidence="1" id="KW-1133">Transmembrane helix</keyword>
<evidence type="ECO:0000313" key="4">
    <source>
        <dbReference type="Proteomes" id="UP000253850"/>
    </source>
</evidence>
<keyword evidence="1" id="KW-0472">Membrane</keyword>
<evidence type="ECO:0000313" key="3">
    <source>
        <dbReference type="EMBL" id="RXK09503.1"/>
    </source>
</evidence>
<evidence type="ECO:0000256" key="1">
    <source>
        <dbReference type="SAM" id="Phobius"/>
    </source>
</evidence>
<dbReference type="AlphaFoldDB" id="A0AAX2A8X7"/>
<keyword evidence="1" id="KW-0812">Transmembrane</keyword>
<organism evidence="3 5">
    <name type="scientific">Halarcobacter bivalviorum</name>
    <dbReference type="NCBI Taxonomy" id="663364"/>
    <lineage>
        <taxon>Bacteria</taxon>
        <taxon>Pseudomonadati</taxon>
        <taxon>Campylobacterota</taxon>
        <taxon>Epsilonproteobacteria</taxon>
        <taxon>Campylobacterales</taxon>
        <taxon>Arcobacteraceae</taxon>
        <taxon>Halarcobacter</taxon>
    </lineage>
</organism>
<sequence length="77" mass="9018">MKREISFILIIFLILTLGMHYNEFLISPLLHIQNLSTAGAYGFDSFHPLIFTLLVYLILLIPRTIFKIIRKVKQKNN</sequence>